<sequence>MPSSSNGLSSSLPRRLSETLCLEHRLIDNGTRCGALLLQARIAEFPTRAPWKTSSSHQERAAAAVVIQRYWRRLKASMTDQAEHSNDFAASKRPWTKTDSVVPWKAFWWKARRARKAWEEQHAFPTPLSTYLSPTAHSPSTKRVASVYTGPTQDPTETHLHNFEVCLRAANIKAFGDVRALVRYLEDSDVLPELLGCSSVVTRISRLTAKGHLVVMEMSVRVKATDGLCYGDNANCDHAGMPVYSSMMCSKMARMIEGPHDIFGKHPRLQVLFEGAALWTPDDLQSPRSAAGCVETKDPIQRQDEVRCWAARRIQRCFRRRLLRDGWSARATQPWKLADEPAWRQIERFTDAAVIIQHHFRLWRSWRRKRVAAEQAHGQPNVQWIGEASTADLPWEVSSTSQ</sequence>
<dbReference type="EMBL" id="JABANM010022784">
    <property type="protein sequence ID" value="KAF4719005.1"/>
    <property type="molecule type" value="Genomic_DNA"/>
</dbReference>
<dbReference type="AlphaFoldDB" id="A0A7J6REH4"/>
<comment type="caution">
    <text evidence="1">The sequence shown here is derived from an EMBL/GenBank/DDBJ whole genome shotgun (WGS) entry which is preliminary data.</text>
</comment>
<gene>
    <name evidence="1" type="ORF">FOZ62_012437</name>
</gene>
<dbReference type="Proteomes" id="UP000574390">
    <property type="component" value="Unassembled WGS sequence"/>
</dbReference>
<proteinExistence type="predicted"/>
<accession>A0A7J6REH4</accession>
<evidence type="ECO:0000313" key="2">
    <source>
        <dbReference type="Proteomes" id="UP000574390"/>
    </source>
</evidence>
<organism evidence="1 2">
    <name type="scientific">Perkinsus olseni</name>
    <name type="common">Perkinsus atlanticus</name>
    <dbReference type="NCBI Taxonomy" id="32597"/>
    <lineage>
        <taxon>Eukaryota</taxon>
        <taxon>Sar</taxon>
        <taxon>Alveolata</taxon>
        <taxon>Perkinsozoa</taxon>
        <taxon>Perkinsea</taxon>
        <taxon>Perkinsida</taxon>
        <taxon>Perkinsidae</taxon>
        <taxon>Perkinsus</taxon>
    </lineage>
</organism>
<reference evidence="1 2" key="1">
    <citation type="submission" date="2020-04" db="EMBL/GenBank/DDBJ databases">
        <title>Perkinsus olseni comparative genomics.</title>
        <authorList>
            <person name="Bogema D.R."/>
        </authorList>
    </citation>
    <scope>NUCLEOTIDE SEQUENCE [LARGE SCALE GENOMIC DNA]</scope>
    <source>
        <strain evidence="1">ATCC PRA-205</strain>
    </source>
</reference>
<name>A0A7J6REH4_PEROL</name>
<evidence type="ECO:0000313" key="1">
    <source>
        <dbReference type="EMBL" id="KAF4719005.1"/>
    </source>
</evidence>
<protein>
    <submittedName>
        <fullName evidence="1">Uncharacterized protein</fullName>
    </submittedName>
</protein>